<dbReference type="InterPro" id="IPR036412">
    <property type="entry name" value="HAD-like_sf"/>
</dbReference>
<dbReference type="InterPro" id="IPR023198">
    <property type="entry name" value="PGP-like_dom2"/>
</dbReference>
<dbReference type="Gene3D" id="3.40.50.1000">
    <property type="entry name" value="HAD superfamily/HAD-like"/>
    <property type="match status" value="1"/>
</dbReference>
<dbReference type="KEGG" id="tgr:Tgr7_1355"/>
<dbReference type="InterPro" id="IPR006439">
    <property type="entry name" value="HAD-SF_hydro_IA"/>
</dbReference>
<name>B8GR20_THISH</name>
<dbReference type="InterPro" id="IPR050155">
    <property type="entry name" value="HAD-like_hydrolase_sf"/>
</dbReference>
<accession>B8GR20</accession>
<dbReference type="Proteomes" id="UP000002383">
    <property type="component" value="Chromosome"/>
</dbReference>
<dbReference type="SFLD" id="SFLDS00003">
    <property type="entry name" value="Haloacid_Dehalogenase"/>
    <property type="match status" value="1"/>
</dbReference>
<reference evidence="1 2" key="1">
    <citation type="journal article" date="2011" name="Stand. Genomic Sci.">
        <title>Complete genome sequence of 'Thioalkalivibrio sulfidophilus' HL-EbGr7.</title>
        <authorList>
            <person name="Muyzer G."/>
            <person name="Sorokin D.Y."/>
            <person name="Mavromatis K."/>
            <person name="Lapidus A."/>
            <person name="Clum A."/>
            <person name="Ivanova N."/>
            <person name="Pati A."/>
            <person name="d'Haeseleer P."/>
            <person name="Woyke T."/>
            <person name="Kyrpides N.C."/>
        </authorList>
    </citation>
    <scope>NUCLEOTIDE SEQUENCE [LARGE SCALE GENOMIC DNA]</scope>
    <source>
        <strain evidence="1 2">HL-EbGR7</strain>
    </source>
</reference>
<dbReference type="NCBIfam" id="TIGR01549">
    <property type="entry name" value="HAD-SF-IA-v1"/>
    <property type="match status" value="1"/>
</dbReference>
<dbReference type="InterPro" id="IPR023214">
    <property type="entry name" value="HAD_sf"/>
</dbReference>
<evidence type="ECO:0000313" key="2">
    <source>
        <dbReference type="Proteomes" id="UP000002383"/>
    </source>
</evidence>
<keyword evidence="2" id="KW-1185">Reference proteome</keyword>
<dbReference type="HOGENOM" id="CLU_045011_19_2_6"/>
<dbReference type="PANTHER" id="PTHR43434:SF24">
    <property type="entry name" value="HYDROLASE-RELATED"/>
    <property type="match status" value="1"/>
</dbReference>
<proteinExistence type="predicted"/>
<dbReference type="eggNOG" id="COG0546">
    <property type="taxonomic scope" value="Bacteria"/>
</dbReference>
<organism evidence="1 2">
    <name type="scientific">Thioalkalivibrio sulfidiphilus (strain HL-EbGR7)</name>
    <dbReference type="NCBI Taxonomy" id="396588"/>
    <lineage>
        <taxon>Bacteria</taxon>
        <taxon>Pseudomonadati</taxon>
        <taxon>Pseudomonadota</taxon>
        <taxon>Gammaproteobacteria</taxon>
        <taxon>Chromatiales</taxon>
        <taxon>Ectothiorhodospiraceae</taxon>
        <taxon>Thioalkalivibrio</taxon>
    </lineage>
</organism>
<dbReference type="RefSeq" id="WP_012637923.1">
    <property type="nucleotide sequence ID" value="NC_011901.1"/>
</dbReference>
<dbReference type="GO" id="GO:0006281">
    <property type="term" value="P:DNA repair"/>
    <property type="evidence" value="ECO:0007669"/>
    <property type="project" value="TreeGrafter"/>
</dbReference>
<dbReference type="GO" id="GO:0008967">
    <property type="term" value="F:phosphoglycolate phosphatase activity"/>
    <property type="evidence" value="ECO:0007669"/>
    <property type="project" value="TreeGrafter"/>
</dbReference>
<gene>
    <name evidence="1" type="ordered locus">Tgr7_1355</name>
</gene>
<dbReference type="SFLD" id="SFLDG01135">
    <property type="entry name" value="C1.5.6:_HAD__Beta-PGM__Phospha"/>
    <property type="match status" value="1"/>
</dbReference>
<sequence>MSSRPYQLLVFDWDGTLMDSAARIVSCLRGAIADTGAEDRDEHALRDIIGLGLEEAIAALYPGSDEGFVHDFRAAYRVHFLERDPTPSALFPGMAELLADLESAGYWLAVATGKSRPGLDRVLEETGLGRHFLATRCADETFSKPHPAMLNEIMDELGLMPADTLMIGDSEYDMLMASNAGTDRLGVTYGVHGGHRLARHAPVALMDDLRHLPQWLSGSGKGELGSAK</sequence>
<dbReference type="SUPFAM" id="SSF56784">
    <property type="entry name" value="HAD-like"/>
    <property type="match status" value="1"/>
</dbReference>
<dbReference type="OrthoDB" id="9782449at2"/>
<dbReference type="Pfam" id="PF13419">
    <property type="entry name" value="HAD_2"/>
    <property type="match status" value="1"/>
</dbReference>
<dbReference type="AlphaFoldDB" id="B8GR20"/>
<dbReference type="PANTHER" id="PTHR43434">
    <property type="entry name" value="PHOSPHOGLYCOLATE PHOSPHATASE"/>
    <property type="match status" value="1"/>
</dbReference>
<dbReference type="EMBL" id="CP001339">
    <property type="protein sequence ID" value="ACL72440.1"/>
    <property type="molecule type" value="Genomic_DNA"/>
</dbReference>
<evidence type="ECO:0000313" key="1">
    <source>
        <dbReference type="EMBL" id="ACL72440.1"/>
    </source>
</evidence>
<dbReference type="SFLD" id="SFLDG01129">
    <property type="entry name" value="C1.5:_HAD__Beta-PGM__Phosphata"/>
    <property type="match status" value="1"/>
</dbReference>
<protein>
    <submittedName>
        <fullName evidence="1">HAD-superfamily hydrolase, subfamily IA, variant 1</fullName>
    </submittedName>
</protein>
<dbReference type="GO" id="GO:0005829">
    <property type="term" value="C:cytosol"/>
    <property type="evidence" value="ECO:0007669"/>
    <property type="project" value="TreeGrafter"/>
</dbReference>
<keyword evidence="1" id="KW-0378">Hydrolase</keyword>
<dbReference type="STRING" id="396588.Tgr7_1355"/>
<dbReference type="Gene3D" id="1.10.150.240">
    <property type="entry name" value="Putative phosphatase, domain 2"/>
    <property type="match status" value="1"/>
</dbReference>
<dbReference type="InterPro" id="IPR041492">
    <property type="entry name" value="HAD_2"/>
</dbReference>